<dbReference type="Proteomes" id="UP000036923">
    <property type="component" value="Unassembled WGS sequence"/>
</dbReference>
<accession>A0A0L6JSX8</accession>
<sequence length="45" mass="5443">MECIIKLQHGKYNRDLALWSFKPSTDRCRHWLNPLFIKCRNIPSI</sequence>
<dbReference type="STRING" id="398512.Bccel_4069"/>
<gene>
    <name evidence="1" type="ORF">Bccel_4069</name>
</gene>
<evidence type="ECO:0000313" key="2">
    <source>
        <dbReference type="Proteomes" id="UP000036923"/>
    </source>
</evidence>
<name>A0A0L6JSX8_9FIRM</name>
<proteinExistence type="predicted"/>
<keyword evidence="2" id="KW-1185">Reference proteome</keyword>
<dbReference type="AlphaFoldDB" id="A0A0L6JSX8"/>
<evidence type="ECO:0000313" key="1">
    <source>
        <dbReference type="EMBL" id="KNY28795.1"/>
    </source>
</evidence>
<dbReference type="EMBL" id="LGTC01000001">
    <property type="protein sequence ID" value="KNY28795.1"/>
    <property type="molecule type" value="Genomic_DNA"/>
</dbReference>
<reference evidence="2" key="1">
    <citation type="submission" date="2015-07" db="EMBL/GenBank/DDBJ databases">
        <title>Near-Complete Genome Sequence of the Cellulolytic Bacterium Bacteroides (Pseudobacteroides) cellulosolvens ATCC 35603.</title>
        <authorList>
            <person name="Dassa B."/>
            <person name="Utturkar S.M."/>
            <person name="Klingeman D.M."/>
            <person name="Hurt R.A."/>
            <person name="Keller M."/>
            <person name="Xu J."/>
            <person name="Reddy Y.H.K."/>
            <person name="Borovok I."/>
            <person name="Grinberg I.R."/>
            <person name="Lamed R."/>
            <person name="Zhivin O."/>
            <person name="Bayer E.A."/>
            <person name="Brown S.D."/>
        </authorList>
    </citation>
    <scope>NUCLEOTIDE SEQUENCE [LARGE SCALE GENOMIC DNA]</scope>
    <source>
        <strain evidence="2">DSM 2933</strain>
    </source>
</reference>
<comment type="caution">
    <text evidence="1">The sequence shown here is derived from an EMBL/GenBank/DDBJ whole genome shotgun (WGS) entry which is preliminary data.</text>
</comment>
<protein>
    <submittedName>
        <fullName evidence="1">Uncharacterized protein</fullName>
    </submittedName>
</protein>
<organism evidence="1 2">
    <name type="scientific">Pseudobacteroides cellulosolvens ATCC 35603 = DSM 2933</name>
    <dbReference type="NCBI Taxonomy" id="398512"/>
    <lineage>
        <taxon>Bacteria</taxon>
        <taxon>Bacillati</taxon>
        <taxon>Bacillota</taxon>
        <taxon>Clostridia</taxon>
        <taxon>Eubacteriales</taxon>
        <taxon>Oscillospiraceae</taxon>
        <taxon>Pseudobacteroides</taxon>
    </lineage>
</organism>